<dbReference type="EMBL" id="KN846971">
    <property type="protein sequence ID" value="KIW81434.1"/>
    <property type="molecule type" value="Genomic_DNA"/>
</dbReference>
<keyword evidence="2" id="KW-0805">Transcription regulation</keyword>
<name>A0A0D2HA64_9EURO</name>
<gene>
    <name evidence="8" type="ORF">Z517_04459</name>
</gene>
<keyword evidence="5" id="KW-0539">Nucleus</keyword>
<dbReference type="GO" id="GO:0008270">
    <property type="term" value="F:zinc ion binding"/>
    <property type="evidence" value="ECO:0007669"/>
    <property type="project" value="InterPro"/>
</dbReference>
<dbReference type="InterPro" id="IPR007219">
    <property type="entry name" value="XnlR_reg_dom"/>
</dbReference>
<evidence type="ECO:0000256" key="3">
    <source>
        <dbReference type="ARBA" id="ARBA00023125"/>
    </source>
</evidence>
<evidence type="ECO:0000259" key="7">
    <source>
        <dbReference type="SMART" id="SM00906"/>
    </source>
</evidence>
<accession>A0A0D2HA64</accession>
<dbReference type="SMART" id="SM00906">
    <property type="entry name" value="Fungal_trans"/>
    <property type="match status" value="1"/>
</dbReference>
<dbReference type="Proteomes" id="UP000053029">
    <property type="component" value="Unassembled WGS sequence"/>
</dbReference>
<dbReference type="GO" id="GO:0006351">
    <property type="term" value="P:DNA-templated transcription"/>
    <property type="evidence" value="ECO:0007669"/>
    <property type="project" value="InterPro"/>
</dbReference>
<proteinExistence type="predicted"/>
<reference evidence="8 9" key="1">
    <citation type="submission" date="2015-01" db="EMBL/GenBank/DDBJ databases">
        <title>The Genome Sequence of Fonsecaea pedrosoi CBS 271.37.</title>
        <authorList>
            <consortium name="The Broad Institute Genomics Platform"/>
            <person name="Cuomo C."/>
            <person name="de Hoog S."/>
            <person name="Gorbushina A."/>
            <person name="Stielow B."/>
            <person name="Teixiera M."/>
            <person name="Abouelleil A."/>
            <person name="Chapman S.B."/>
            <person name="Priest M."/>
            <person name="Young S.K."/>
            <person name="Wortman J."/>
            <person name="Nusbaum C."/>
            <person name="Birren B."/>
        </authorList>
    </citation>
    <scope>NUCLEOTIDE SEQUENCE [LARGE SCALE GENOMIC DNA]</scope>
    <source>
        <strain evidence="8 9">CBS 271.37</strain>
    </source>
</reference>
<evidence type="ECO:0000256" key="6">
    <source>
        <dbReference type="SAM" id="MobiDB-lite"/>
    </source>
</evidence>
<dbReference type="RefSeq" id="XP_013285242.1">
    <property type="nucleotide sequence ID" value="XM_013429788.1"/>
</dbReference>
<dbReference type="GO" id="GO:0005634">
    <property type="term" value="C:nucleus"/>
    <property type="evidence" value="ECO:0007669"/>
    <property type="project" value="UniProtKB-SubCell"/>
</dbReference>
<protein>
    <recommendedName>
        <fullName evidence="7">Xylanolytic transcriptional activator regulatory domain-containing protein</fullName>
    </recommendedName>
</protein>
<evidence type="ECO:0000313" key="9">
    <source>
        <dbReference type="Proteomes" id="UP000053029"/>
    </source>
</evidence>
<dbReference type="GeneID" id="25303949"/>
<evidence type="ECO:0000313" key="8">
    <source>
        <dbReference type="EMBL" id="KIW81434.1"/>
    </source>
</evidence>
<dbReference type="HOGENOM" id="CLU_474900_0_0_1"/>
<keyword evidence="4" id="KW-0804">Transcription</keyword>
<dbReference type="CDD" id="cd12148">
    <property type="entry name" value="fungal_TF_MHR"/>
    <property type="match status" value="1"/>
</dbReference>
<comment type="subcellular location">
    <subcellularLocation>
        <location evidence="1">Nucleus</location>
    </subcellularLocation>
</comment>
<evidence type="ECO:0000256" key="2">
    <source>
        <dbReference type="ARBA" id="ARBA00023015"/>
    </source>
</evidence>
<dbReference type="VEuPathDB" id="FungiDB:Z517_04459"/>
<organism evidence="8 9">
    <name type="scientific">Fonsecaea pedrosoi CBS 271.37</name>
    <dbReference type="NCBI Taxonomy" id="1442368"/>
    <lineage>
        <taxon>Eukaryota</taxon>
        <taxon>Fungi</taxon>
        <taxon>Dikarya</taxon>
        <taxon>Ascomycota</taxon>
        <taxon>Pezizomycotina</taxon>
        <taxon>Eurotiomycetes</taxon>
        <taxon>Chaetothyriomycetidae</taxon>
        <taxon>Chaetothyriales</taxon>
        <taxon>Herpotrichiellaceae</taxon>
        <taxon>Fonsecaea</taxon>
    </lineage>
</organism>
<evidence type="ECO:0000256" key="1">
    <source>
        <dbReference type="ARBA" id="ARBA00004123"/>
    </source>
</evidence>
<dbReference type="OrthoDB" id="4454541at2759"/>
<dbReference type="GO" id="GO:0000976">
    <property type="term" value="F:transcription cis-regulatory region binding"/>
    <property type="evidence" value="ECO:0007669"/>
    <property type="project" value="TreeGrafter"/>
</dbReference>
<keyword evidence="9" id="KW-1185">Reference proteome</keyword>
<dbReference type="InterPro" id="IPR051089">
    <property type="entry name" value="prtT"/>
</dbReference>
<dbReference type="PANTHER" id="PTHR31845">
    <property type="entry name" value="FINGER DOMAIN PROTEIN, PUTATIVE-RELATED"/>
    <property type="match status" value="1"/>
</dbReference>
<dbReference type="PANTHER" id="PTHR31845:SF17">
    <property type="entry name" value="ZN(II)2CYS6 TRANSCRIPTION FACTOR (EUROFUNG)"/>
    <property type="match status" value="1"/>
</dbReference>
<sequence length="574" mass="64831">MRGRVGAGRSASRNQAPSGAESEADYMHYHHLNAPVTAVQSMESTSPHSDVALRSVSHDASGIQRGQAWPESVGMLAPPSDETSDIVSELFKDESQARFLFASYFEGGNPYIPMFDPIVDTFDSLRTRSPFCLIAILFIALKQTSHILHGASIDLQTKVREACLQEARRWVFDSIFEHPTLETVQAMTLLAANAEKSWLAIGHAHQMALELGLDCALHELVGEEPLITERRNFHIGSRKARTWCILYHIERELAVGTARKPRIRELDKALLRPYLDLPVSYPSDMRFISTIEIVQLRSDIQSRLESATSVSTISESILQEFEQKAQEWFQYWDTRFKAYNVDEDSLNRISLLTQKNYSRITICCTILGRLHKNANTPCLAVMDEVVRRTAETISDQLDVVSRSKSYRWHFRWAPTYSALMLTFSLVLALQLANRWPGHLDKAQTERQVRSVLGLLEMHPYQSLVLQVRRMLERSAEEGLPWQQRLATWPVEEPKRGASMQSSRQHNPPLEMQAPVNSSEDGGVLQHTECTDSSNPELENLDWLSGGSILGNWTLLELGNSMSYDMSMFGGNGAI</sequence>
<evidence type="ECO:0000256" key="4">
    <source>
        <dbReference type="ARBA" id="ARBA00023163"/>
    </source>
</evidence>
<feature type="region of interest" description="Disordered" evidence="6">
    <location>
        <begin position="492"/>
        <end position="537"/>
    </location>
</feature>
<keyword evidence="3" id="KW-0238">DNA-binding</keyword>
<feature type="region of interest" description="Disordered" evidence="6">
    <location>
        <begin position="1"/>
        <end position="22"/>
    </location>
</feature>
<feature type="domain" description="Xylanolytic transcriptional activator regulatory" evidence="7">
    <location>
        <begin position="197"/>
        <end position="277"/>
    </location>
</feature>
<dbReference type="AlphaFoldDB" id="A0A0D2HA64"/>
<dbReference type="GO" id="GO:0000981">
    <property type="term" value="F:DNA-binding transcription factor activity, RNA polymerase II-specific"/>
    <property type="evidence" value="ECO:0007669"/>
    <property type="project" value="TreeGrafter"/>
</dbReference>
<evidence type="ECO:0000256" key="5">
    <source>
        <dbReference type="ARBA" id="ARBA00023242"/>
    </source>
</evidence>